<dbReference type="GO" id="GO:0051015">
    <property type="term" value="F:actin filament binding"/>
    <property type="evidence" value="ECO:0007669"/>
    <property type="project" value="TreeGrafter"/>
</dbReference>
<dbReference type="Gene3D" id="1.10.10.820">
    <property type="match status" value="1"/>
</dbReference>
<dbReference type="FunFam" id="1.10.10.820:FF:000001">
    <property type="entry name" value="Myosin heavy chain"/>
    <property type="match status" value="1"/>
</dbReference>
<dbReference type="GO" id="GO:0005737">
    <property type="term" value="C:cytoplasm"/>
    <property type="evidence" value="ECO:0007669"/>
    <property type="project" value="TreeGrafter"/>
</dbReference>
<dbReference type="Gene3D" id="1.20.5.4820">
    <property type="match status" value="1"/>
</dbReference>
<keyword evidence="3 9" id="KW-0067">ATP-binding</keyword>
<evidence type="ECO:0000259" key="10">
    <source>
        <dbReference type="PROSITE" id="PS51456"/>
    </source>
</evidence>
<proteinExistence type="inferred from homology"/>
<gene>
    <name evidence="12" type="ORF">BdWA1_000444</name>
    <name evidence="11" type="ORF">BdWA1_004033</name>
</gene>
<dbReference type="InterPro" id="IPR001609">
    <property type="entry name" value="Myosin_head_motor_dom-like"/>
</dbReference>
<dbReference type="Gene3D" id="1.20.58.530">
    <property type="match status" value="1"/>
</dbReference>
<feature type="domain" description="Myosin motor" evidence="10">
    <location>
        <begin position="98"/>
        <end position="768"/>
    </location>
</feature>
<dbReference type="Gene3D" id="3.40.850.10">
    <property type="entry name" value="Kinesin motor domain"/>
    <property type="match status" value="1"/>
</dbReference>
<comment type="similarity">
    <text evidence="1 9">Belongs to the TRAFAC class myosin-kinesin ATPase superfamily. Myosin family.</text>
</comment>
<protein>
    <recommendedName>
        <fullName evidence="8">Myosin-A</fullName>
    </recommendedName>
</protein>
<evidence type="ECO:0000256" key="2">
    <source>
        <dbReference type="ARBA" id="ARBA00022741"/>
    </source>
</evidence>
<name>A0AAD9PM77_9APIC</name>
<evidence type="ECO:0000256" key="6">
    <source>
        <dbReference type="ARBA" id="ARBA00023203"/>
    </source>
</evidence>
<dbReference type="GO" id="GO:0016459">
    <property type="term" value="C:myosin complex"/>
    <property type="evidence" value="ECO:0007669"/>
    <property type="project" value="UniProtKB-KW"/>
</dbReference>
<dbReference type="CDD" id="cd14876">
    <property type="entry name" value="MYSc_Myo14"/>
    <property type="match status" value="1"/>
</dbReference>
<feature type="region of interest" description="Actin-binding" evidence="9">
    <location>
        <begin position="647"/>
        <end position="669"/>
    </location>
</feature>
<evidence type="ECO:0000256" key="5">
    <source>
        <dbReference type="ARBA" id="ARBA00023175"/>
    </source>
</evidence>
<dbReference type="EMBL" id="JALLKP010000104">
    <property type="protein sequence ID" value="KAK2194494.1"/>
    <property type="molecule type" value="Genomic_DNA"/>
</dbReference>
<evidence type="ECO:0000256" key="1">
    <source>
        <dbReference type="ARBA" id="ARBA00008314"/>
    </source>
</evidence>
<dbReference type="PANTHER" id="PTHR13140">
    <property type="entry name" value="MYOSIN"/>
    <property type="match status" value="1"/>
</dbReference>
<keyword evidence="6 9" id="KW-0009">Actin-binding</keyword>
<evidence type="ECO:0000256" key="4">
    <source>
        <dbReference type="ARBA" id="ARBA00023123"/>
    </source>
</evidence>
<evidence type="ECO:0000313" key="12">
    <source>
        <dbReference type="EMBL" id="KAK2197444.1"/>
    </source>
</evidence>
<accession>A0AAD9PM77</accession>
<dbReference type="GO" id="GO:0005524">
    <property type="term" value="F:ATP binding"/>
    <property type="evidence" value="ECO:0007669"/>
    <property type="project" value="UniProtKB-UniRule"/>
</dbReference>
<dbReference type="PRINTS" id="PR00193">
    <property type="entry name" value="MYOSINHEAVY"/>
</dbReference>
<dbReference type="AlphaFoldDB" id="A0AAD9PM77"/>
<evidence type="ECO:0000256" key="9">
    <source>
        <dbReference type="PROSITE-ProRule" id="PRU00782"/>
    </source>
</evidence>
<reference evidence="12" key="1">
    <citation type="journal article" date="2023" name="Nat. Microbiol.">
        <title>Babesia duncani multi-omics identifies virulence factors and drug targets.</title>
        <authorList>
            <person name="Singh P."/>
            <person name="Lonardi S."/>
            <person name="Liang Q."/>
            <person name="Vydyam P."/>
            <person name="Khabirova E."/>
            <person name="Fang T."/>
            <person name="Gihaz S."/>
            <person name="Thekkiniath J."/>
            <person name="Munshi M."/>
            <person name="Abel S."/>
            <person name="Ciampossin L."/>
            <person name="Batugedara G."/>
            <person name="Gupta M."/>
            <person name="Lu X.M."/>
            <person name="Lenz T."/>
            <person name="Chakravarty S."/>
            <person name="Cornillot E."/>
            <person name="Hu Y."/>
            <person name="Ma W."/>
            <person name="Gonzalez L.M."/>
            <person name="Sanchez S."/>
            <person name="Estrada K."/>
            <person name="Sanchez-Flores A."/>
            <person name="Montero E."/>
            <person name="Harb O.S."/>
            <person name="Le Roch K.G."/>
            <person name="Mamoun C.B."/>
        </authorList>
    </citation>
    <scope>NUCLEOTIDE SEQUENCE</scope>
    <source>
        <strain evidence="12">WA1</strain>
    </source>
</reference>
<dbReference type="GO" id="GO:0000146">
    <property type="term" value="F:microfilament motor activity"/>
    <property type="evidence" value="ECO:0007669"/>
    <property type="project" value="TreeGrafter"/>
</dbReference>
<feature type="binding site" evidence="9">
    <location>
        <begin position="192"/>
        <end position="199"/>
    </location>
    <ligand>
        <name>ATP</name>
        <dbReference type="ChEBI" id="CHEBI:30616"/>
    </ligand>
</feature>
<organism evidence="12 13">
    <name type="scientific">Babesia duncani</name>
    <dbReference type="NCBI Taxonomy" id="323732"/>
    <lineage>
        <taxon>Eukaryota</taxon>
        <taxon>Sar</taxon>
        <taxon>Alveolata</taxon>
        <taxon>Apicomplexa</taxon>
        <taxon>Aconoidasida</taxon>
        <taxon>Piroplasmida</taxon>
        <taxon>Babesiidae</taxon>
        <taxon>Babesia</taxon>
    </lineage>
</organism>
<dbReference type="GO" id="GO:0016787">
    <property type="term" value="F:hydrolase activity"/>
    <property type="evidence" value="ECO:0007669"/>
    <property type="project" value="UniProtKB-KW"/>
</dbReference>
<keyword evidence="12" id="KW-0378">Hydrolase</keyword>
<keyword evidence="2 9" id="KW-0547">Nucleotide-binding</keyword>
<dbReference type="Proteomes" id="UP001214638">
    <property type="component" value="Unassembled WGS sequence"/>
</dbReference>
<evidence type="ECO:0000313" key="11">
    <source>
        <dbReference type="EMBL" id="KAK2194494.1"/>
    </source>
</evidence>
<keyword evidence="4 9" id="KW-0518">Myosin</keyword>
<dbReference type="EMBL" id="JALLKP010000001">
    <property type="protein sequence ID" value="KAK2197444.1"/>
    <property type="molecule type" value="Genomic_DNA"/>
</dbReference>
<dbReference type="InterPro" id="IPR027417">
    <property type="entry name" value="P-loop_NTPase"/>
</dbReference>
<dbReference type="GeneID" id="94334742"/>
<dbReference type="KEGG" id="bdw:94334742"/>
<keyword evidence="13" id="KW-1185">Reference proteome</keyword>
<sequence length="827" mass="92408">MEAAAKDELSTANSLKRKCSDLQAFDASMKVHTGFQIWTDVAPAVKEDPSLMFARCLVHPDSTPDTLVCSQVYPPSDNHTFSVPAANAWNTNSQIDPMTYGDIGMLPQTNIPCVLDYLRHRFLNNQIYSTAEPLLIAVNPFKDLGNATDAVIGEYVRAPDSLKVPPHVFATARKALENMHDYKYSQTVIVSGESGAGKTEATKQMMRYFAYTTSGLKDSTIQTAIMAANPVLEAFGNAKTVRNNNSSRFGRFMQLDVAEKGGIRHGSIVAFLLEKSRIVTQEPEERCYHIFYQFLKGANADMKRKFKLLPLNEYKYINDKCLDVPGINDIEDFNEVCQSFKHMGLSEEQINCIWSLLSGILLLGNIEFTAITKDGIDDAASISNINVFNDACDLLFLDRNALQDVFLTKITTAGNNVITGPRKLADAQVLQTSLSKAIYEKLFLWLIRNLNRSIEPAGGFNKFIGMLDIFGFEVFKNNSLEQLFINITNEMLQTNFIDIVFKREAALYESEGIACPTLEYTSNAPIISLLCAKTKSILSNLEDQCLAPGGADEKFVSGCNTQLKDCPNYTICKVGNINFTVVHTIGPISYNATGFLFKNKDALCAEMVECVNASSNEICKALFENVTVTRGKLAKGQLIGSQFLAQLEALMALINTTDPHFVRCVKPNETKQPLDFNCVKVLIQLHALSIIEALQLRKLGYSYRRTFVDFIDQYKYINLGIAQSKEDPRQIAKKLLESANVASDCYAFGKTMLFMTQKTAKELTKIQRERLSMWEPLADVIDALLWRIKERRNLLESVSDIVRLQAWFRRQIASAHVTPAPQALPTN</sequence>
<keyword evidence="5 9" id="KW-0505">Motor protein</keyword>
<dbReference type="Pfam" id="PF00063">
    <property type="entry name" value="Myosin_head"/>
    <property type="match status" value="1"/>
</dbReference>
<dbReference type="SUPFAM" id="SSF52540">
    <property type="entry name" value="P-loop containing nucleoside triphosphate hydrolases"/>
    <property type="match status" value="1"/>
</dbReference>
<dbReference type="GO" id="GO:0007015">
    <property type="term" value="P:actin filament organization"/>
    <property type="evidence" value="ECO:0007669"/>
    <property type="project" value="TreeGrafter"/>
</dbReference>
<dbReference type="PANTHER" id="PTHR13140:SF270">
    <property type="entry name" value="MYOSIN-12"/>
    <property type="match status" value="1"/>
</dbReference>
<dbReference type="InterPro" id="IPR036044">
    <property type="entry name" value="MYSc_Myo14"/>
</dbReference>
<dbReference type="InterPro" id="IPR036961">
    <property type="entry name" value="Kinesin_motor_dom_sf"/>
</dbReference>
<dbReference type="Gene3D" id="1.20.120.720">
    <property type="entry name" value="Myosin VI head, motor domain, U50 subdomain"/>
    <property type="match status" value="1"/>
</dbReference>
<dbReference type="GO" id="GO:0016020">
    <property type="term" value="C:membrane"/>
    <property type="evidence" value="ECO:0007669"/>
    <property type="project" value="TreeGrafter"/>
</dbReference>
<comment type="function">
    <text evidence="7">Myosins are actin-based motor molecules with ATPase activity. Unconventional myosins serve in intracellular movements. Their highly divergent tails are presumed to bind to membranous compartments, which would be moved relative to actin filaments.</text>
</comment>
<dbReference type="PROSITE" id="PS51456">
    <property type="entry name" value="MYOSIN_MOTOR"/>
    <property type="match status" value="1"/>
</dbReference>
<comment type="caution">
    <text evidence="12">The sequence shown here is derived from an EMBL/GenBank/DDBJ whole genome shotgun (WGS) entry which is preliminary data.</text>
</comment>
<dbReference type="RefSeq" id="XP_067804286.1">
    <property type="nucleotide sequence ID" value="XM_067945495.1"/>
</dbReference>
<evidence type="ECO:0000256" key="3">
    <source>
        <dbReference type="ARBA" id="ARBA00022840"/>
    </source>
</evidence>
<evidence type="ECO:0000256" key="7">
    <source>
        <dbReference type="ARBA" id="ARBA00056291"/>
    </source>
</evidence>
<dbReference type="SMART" id="SM00242">
    <property type="entry name" value="MYSc"/>
    <property type="match status" value="1"/>
</dbReference>
<evidence type="ECO:0000256" key="8">
    <source>
        <dbReference type="ARBA" id="ARBA00068456"/>
    </source>
</evidence>
<evidence type="ECO:0000313" key="13">
    <source>
        <dbReference type="Proteomes" id="UP001214638"/>
    </source>
</evidence>